<evidence type="ECO:0008006" key="3">
    <source>
        <dbReference type="Google" id="ProtNLM"/>
    </source>
</evidence>
<dbReference type="PANTHER" id="PTHR31749">
    <property type="entry name" value="KINETOCHORE-ASSOCIATED PROTEIN NSL1 HOMOLOG"/>
    <property type="match status" value="1"/>
</dbReference>
<accession>A0A9D3PMT4</accession>
<keyword evidence="2" id="KW-1185">Reference proteome</keyword>
<dbReference type="PANTHER" id="PTHR31749:SF3">
    <property type="entry name" value="KINETOCHORE-ASSOCIATED PROTEIN NSL1 HOMOLOG"/>
    <property type="match status" value="1"/>
</dbReference>
<name>A0A9D3PMT4_MEGAT</name>
<reference evidence="1" key="1">
    <citation type="submission" date="2021-01" db="EMBL/GenBank/DDBJ databases">
        <authorList>
            <person name="Zahm M."/>
            <person name="Roques C."/>
            <person name="Cabau C."/>
            <person name="Klopp C."/>
            <person name="Donnadieu C."/>
            <person name="Jouanno E."/>
            <person name="Lampietro C."/>
            <person name="Louis A."/>
            <person name="Herpin A."/>
            <person name="Echchiki A."/>
            <person name="Berthelot C."/>
            <person name="Parey E."/>
            <person name="Roest-Crollius H."/>
            <person name="Braasch I."/>
            <person name="Postlethwait J."/>
            <person name="Bobe J."/>
            <person name="Montfort J."/>
            <person name="Bouchez O."/>
            <person name="Begum T."/>
            <person name="Mejri S."/>
            <person name="Adams A."/>
            <person name="Chen W.-J."/>
            <person name="Guiguen Y."/>
        </authorList>
    </citation>
    <scope>NUCLEOTIDE SEQUENCE</scope>
    <source>
        <strain evidence="1">YG-15Mar2019-1</strain>
        <tissue evidence="1">Brain</tissue>
    </source>
</reference>
<dbReference type="Proteomes" id="UP001046870">
    <property type="component" value="Chromosome 18"/>
</dbReference>
<protein>
    <recommendedName>
        <fullName evidence="3">NSL1 component of MIS12 kinetochore complex</fullName>
    </recommendedName>
</protein>
<dbReference type="AlphaFoldDB" id="A0A9D3PMT4"/>
<sequence length="245" mass="27893">MDTEKDYRVKVKSKKIVVEQLQKYRELMKKLLDGQSSIAEDVKQQMLQELLRNFDKSVHDNVVINGECWEDAPNEDNEAECKTLDDFLDENILETTLKRSSYPKKILPYVVRSLKAERELMGLYKPTVKPQEMKKDPVQETKMTSLSEAAPRMIRQASAVMKSLQTLQQSMEGLCNVLSMHPTAQSSEIHREVFGLPQGDLLPLPGDTAVSRQSLKRNVVEAELKNAYTLPPKRLPTASKSEDSE</sequence>
<dbReference type="Pfam" id="PF08641">
    <property type="entry name" value="Mis14"/>
    <property type="match status" value="1"/>
</dbReference>
<dbReference type="EMBL" id="JAFDVH010000018">
    <property type="protein sequence ID" value="KAG7460932.1"/>
    <property type="molecule type" value="Genomic_DNA"/>
</dbReference>
<dbReference type="OrthoDB" id="5973266at2759"/>
<comment type="caution">
    <text evidence="1">The sequence shown here is derived from an EMBL/GenBank/DDBJ whole genome shotgun (WGS) entry which is preliminary data.</text>
</comment>
<dbReference type="GO" id="GO:0000444">
    <property type="term" value="C:MIS12/MIND type complex"/>
    <property type="evidence" value="ECO:0007669"/>
    <property type="project" value="TreeGrafter"/>
</dbReference>
<evidence type="ECO:0000313" key="2">
    <source>
        <dbReference type="Proteomes" id="UP001046870"/>
    </source>
</evidence>
<organism evidence="1 2">
    <name type="scientific">Megalops atlanticus</name>
    <name type="common">Tarpon</name>
    <name type="synonym">Clupea gigantea</name>
    <dbReference type="NCBI Taxonomy" id="7932"/>
    <lineage>
        <taxon>Eukaryota</taxon>
        <taxon>Metazoa</taxon>
        <taxon>Chordata</taxon>
        <taxon>Craniata</taxon>
        <taxon>Vertebrata</taxon>
        <taxon>Euteleostomi</taxon>
        <taxon>Actinopterygii</taxon>
        <taxon>Neopterygii</taxon>
        <taxon>Teleostei</taxon>
        <taxon>Elopiformes</taxon>
        <taxon>Megalopidae</taxon>
        <taxon>Megalops</taxon>
    </lineage>
</organism>
<evidence type="ECO:0000313" key="1">
    <source>
        <dbReference type="EMBL" id="KAG7460932.1"/>
    </source>
</evidence>
<dbReference type="InterPro" id="IPR013950">
    <property type="entry name" value="Mis14/Nsl1"/>
</dbReference>
<proteinExistence type="predicted"/>
<gene>
    <name evidence="1" type="ORF">MATL_G00204270</name>
</gene>
<dbReference type="GO" id="GO:0000070">
    <property type="term" value="P:mitotic sister chromatid segregation"/>
    <property type="evidence" value="ECO:0007669"/>
    <property type="project" value="InterPro"/>
</dbReference>